<dbReference type="InterPro" id="IPR050821">
    <property type="entry name" value="Cytosolic_carboxypeptidase"/>
</dbReference>
<name>A0A516GW21_9FLAO</name>
<dbReference type="KEGG" id="fop:FNB79_13275"/>
<dbReference type="PROSITE" id="PS52035">
    <property type="entry name" value="PEPTIDASE_M14"/>
    <property type="match status" value="1"/>
</dbReference>
<evidence type="ECO:0000256" key="2">
    <source>
        <dbReference type="PROSITE-ProRule" id="PRU01379"/>
    </source>
</evidence>
<dbReference type="InterPro" id="IPR000834">
    <property type="entry name" value="Peptidase_M14"/>
</dbReference>
<sequence>MKSSLLLFFMFSISMGYGQKEKYKGQGPIRIVATDSKPVQKQWKGEFKFSNSGVVFSNEFEGARLNGITQNNDSTYTALITSENTPINISPWYAFKVWSKKKQTIDVILTYQESIKHRYYPKLSTDGIHWSVLDSMRYKEYDSGNTKTFGSSALPLKVKLRLDIGPDTLWVAGQELQNSHLVNSWIDSLTQRKYITKRTIGKSTEGRHLNMISVGNTDSKNMIMIISRQHPPEVTGYLAMKAFVETIASDSKLAKKFRKKFGTYVVPLMNPDGVDNGFWRHNTGGIDLNRDWANFNQPETRAVKDFMEGLVAKNNGKFYFGIDFHSTWDDIYYTVDPKLKGNMPNLVSDWLDKLRENIEGYDPNISPNDKLVPTTVSRNYFFIEHGAEALVFEVGDNTPREFLKEKAVTGANELMKLMLKHIKNK</sequence>
<dbReference type="EMBL" id="CP041637">
    <property type="protein sequence ID" value="QDO95728.1"/>
    <property type="molecule type" value="Genomic_DNA"/>
</dbReference>
<evidence type="ECO:0000256" key="1">
    <source>
        <dbReference type="ARBA" id="ARBA00001947"/>
    </source>
</evidence>
<reference evidence="4 5" key="1">
    <citation type="submission" date="2019-07" db="EMBL/GenBank/DDBJ databases">
        <title>Genome sequencing for Formosa sp. PS13.</title>
        <authorList>
            <person name="Park S.-J."/>
        </authorList>
    </citation>
    <scope>NUCLEOTIDE SEQUENCE [LARGE SCALE GENOMIC DNA]</scope>
    <source>
        <strain evidence="4 5">PS13</strain>
    </source>
</reference>
<dbReference type="PANTHER" id="PTHR12756:SF11">
    <property type="entry name" value="CYTOSOLIC CARBOXYPEPTIDASE 1"/>
    <property type="match status" value="1"/>
</dbReference>
<organism evidence="4 5">
    <name type="scientific">Formosa sediminum</name>
    <dbReference type="NCBI Taxonomy" id="2594004"/>
    <lineage>
        <taxon>Bacteria</taxon>
        <taxon>Pseudomonadati</taxon>
        <taxon>Bacteroidota</taxon>
        <taxon>Flavobacteriia</taxon>
        <taxon>Flavobacteriales</taxon>
        <taxon>Flavobacteriaceae</taxon>
        <taxon>Formosa</taxon>
    </lineage>
</organism>
<dbReference type="GO" id="GO:0006508">
    <property type="term" value="P:proteolysis"/>
    <property type="evidence" value="ECO:0007669"/>
    <property type="project" value="InterPro"/>
</dbReference>
<feature type="domain" description="Peptidase M14" evidence="3">
    <location>
        <begin position="172"/>
        <end position="421"/>
    </location>
</feature>
<dbReference type="CDD" id="cd06237">
    <property type="entry name" value="M14_Nna1-like"/>
    <property type="match status" value="1"/>
</dbReference>
<evidence type="ECO:0000313" key="4">
    <source>
        <dbReference type="EMBL" id="QDO95728.1"/>
    </source>
</evidence>
<dbReference type="GO" id="GO:0008270">
    <property type="term" value="F:zinc ion binding"/>
    <property type="evidence" value="ECO:0007669"/>
    <property type="project" value="InterPro"/>
</dbReference>
<gene>
    <name evidence="4" type="ORF">FNB79_13275</name>
</gene>
<proteinExistence type="inferred from homology"/>
<feature type="active site" description="Proton donor/acceptor" evidence="2">
    <location>
        <position position="393"/>
    </location>
</feature>
<comment type="cofactor">
    <cofactor evidence="1">
        <name>Zn(2+)</name>
        <dbReference type="ChEBI" id="CHEBI:29105"/>
    </cofactor>
</comment>
<dbReference type="OrthoDB" id="1119199at2"/>
<dbReference type="SMART" id="SM00631">
    <property type="entry name" value="Zn_pept"/>
    <property type="match status" value="1"/>
</dbReference>
<dbReference type="PANTHER" id="PTHR12756">
    <property type="entry name" value="CYTOSOLIC CARBOXYPEPTIDASE"/>
    <property type="match status" value="1"/>
</dbReference>
<evidence type="ECO:0000259" key="3">
    <source>
        <dbReference type="PROSITE" id="PS52035"/>
    </source>
</evidence>
<dbReference type="GO" id="GO:0004181">
    <property type="term" value="F:metallocarboxypeptidase activity"/>
    <property type="evidence" value="ECO:0007669"/>
    <property type="project" value="InterPro"/>
</dbReference>
<keyword evidence="5" id="KW-1185">Reference proteome</keyword>
<dbReference type="Proteomes" id="UP000319209">
    <property type="component" value="Chromosome"/>
</dbReference>
<dbReference type="AlphaFoldDB" id="A0A516GW21"/>
<dbReference type="SUPFAM" id="SSF53187">
    <property type="entry name" value="Zn-dependent exopeptidases"/>
    <property type="match status" value="1"/>
</dbReference>
<dbReference type="Gene3D" id="3.40.630.10">
    <property type="entry name" value="Zn peptidases"/>
    <property type="match status" value="1"/>
</dbReference>
<protein>
    <recommendedName>
        <fullName evidence="3">Peptidase M14 domain-containing protein</fullName>
    </recommendedName>
</protein>
<comment type="similarity">
    <text evidence="2">Belongs to the peptidase M14 family.</text>
</comment>
<evidence type="ECO:0000313" key="5">
    <source>
        <dbReference type="Proteomes" id="UP000319209"/>
    </source>
</evidence>
<accession>A0A516GW21</accession>
<dbReference type="Pfam" id="PF00246">
    <property type="entry name" value="Peptidase_M14"/>
    <property type="match status" value="1"/>
</dbReference>